<accession>A0ABX8RAW0</accession>
<dbReference type="EMBL" id="CP078093">
    <property type="protein sequence ID" value="QXM06195.1"/>
    <property type="molecule type" value="Genomic_DNA"/>
</dbReference>
<evidence type="ECO:0000256" key="3">
    <source>
        <dbReference type="ARBA" id="ARBA00022691"/>
    </source>
</evidence>
<evidence type="ECO:0000259" key="5">
    <source>
        <dbReference type="PROSITE" id="PS50123"/>
    </source>
</evidence>
<keyword evidence="4" id="KW-0802">TPR repeat</keyword>
<organism evidence="6 7">
    <name type="scientific">Crassaminicella indica</name>
    <dbReference type="NCBI Taxonomy" id="2855394"/>
    <lineage>
        <taxon>Bacteria</taxon>
        <taxon>Bacillati</taxon>
        <taxon>Bacillota</taxon>
        <taxon>Clostridia</taxon>
        <taxon>Eubacteriales</taxon>
        <taxon>Clostridiaceae</taxon>
        <taxon>Crassaminicella</taxon>
    </lineage>
</organism>
<sequence>MSNNISKNVLKKISKFIENRFGLYFPEKSFNDLVRRISYAAEQKKIDLKEYIDLMVRNKLSLEDIQQLIDCLTIGETYFFRNKKLFEILRKSILLDMINARKYTNRSLKIWSAGCSSGEEAYSIAILIKELIPDYKDWDIKIIATDINYSFLSKARKGIYSKWSFRGTDQHFKNKYFKRIDNMYYKLNDEIIKLVTFHHLNLADPMYIVDNIMMNNIDIIFCRNVLMYFSKYHVNEIINRFYNMIVNGGWLIVAPTESLLLNRSLFIPININGVFLYKKNIKRSNFEKHLCKHITHKTLFIQNEVKISPKKEEEYKNLIVLEDINNKKVLLQEEKADAGECEKLSRLFANEGNLEEAIRWCKKAIAIDKINPLYYYLLASIQQEQGNVDEAIISLKKAIYIDSDFIMAYFDLGNLYLKRGKYKKAFKNFDNVCILLNHLNQDDIIPNSEEITVGALKEIIQSLYGKGGLYEKI</sequence>
<evidence type="ECO:0000313" key="7">
    <source>
        <dbReference type="Proteomes" id="UP000886818"/>
    </source>
</evidence>
<evidence type="ECO:0000256" key="4">
    <source>
        <dbReference type="PROSITE-ProRule" id="PRU00339"/>
    </source>
</evidence>
<dbReference type="InterPro" id="IPR022642">
    <property type="entry name" value="CheR_C"/>
</dbReference>
<dbReference type="PANTHER" id="PTHR24422">
    <property type="entry name" value="CHEMOTAXIS PROTEIN METHYLTRANSFERASE"/>
    <property type="match status" value="1"/>
</dbReference>
<feature type="domain" description="CheR-type methyltransferase" evidence="5">
    <location>
        <begin position="1"/>
        <end position="282"/>
    </location>
</feature>
<dbReference type="SMART" id="SM00138">
    <property type="entry name" value="MeTrc"/>
    <property type="match status" value="1"/>
</dbReference>
<dbReference type="InterPro" id="IPR000780">
    <property type="entry name" value="CheR_MeTrfase"/>
</dbReference>
<keyword evidence="2" id="KW-0808">Transferase</keyword>
<dbReference type="Pfam" id="PF13414">
    <property type="entry name" value="TPR_11"/>
    <property type="match status" value="1"/>
</dbReference>
<reference evidence="6" key="1">
    <citation type="submission" date="2021-07" db="EMBL/GenBank/DDBJ databases">
        <title>Complete genome sequence of Crassaminicella sp. 143-21, isolated from a deep-sea hydrothermal vent.</title>
        <authorList>
            <person name="Li X."/>
        </authorList>
    </citation>
    <scope>NUCLEOTIDE SEQUENCE</scope>
    <source>
        <strain evidence="6">143-21</strain>
    </source>
</reference>
<dbReference type="Pfam" id="PF01739">
    <property type="entry name" value="CheR"/>
    <property type="match status" value="1"/>
</dbReference>
<gene>
    <name evidence="6" type="ORF">KVH43_12745</name>
</gene>
<dbReference type="PROSITE" id="PS50123">
    <property type="entry name" value="CHER"/>
    <property type="match status" value="1"/>
</dbReference>
<keyword evidence="7" id="KW-1185">Reference proteome</keyword>
<name>A0ABX8RAW0_9CLOT</name>
<dbReference type="PANTHER" id="PTHR24422:SF19">
    <property type="entry name" value="CHEMOTAXIS PROTEIN METHYLTRANSFERASE"/>
    <property type="match status" value="1"/>
</dbReference>
<dbReference type="RefSeq" id="WP_218282891.1">
    <property type="nucleotide sequence ID" value="NZ_CP078093.1"/>
</dbReference>
<dbReference type="InterPro" id="IPR050903">
    <property type="entry name" value="Bact_Chemotaxis_MeTrfase"/>
</dbReference>
<protein>
    <submittedName>
        <fullName evidence="6">Tetratricopeptide repeat protein</fullName>
    </submittedName>
</protein>
<dbReference type="InterPro" id="IPR019734">
    <property type="entry name" value="TPR_rpt"/>
</dbReference>
<feature type="repeat" description="TPR" evidence="4">
    <location>
        <begin position="406"/>
        <end position="439"/>
    </location>
</feature>
<proteinExistence type="predicted"/>
<keyword evidence="3" id="KW-0949">S-adenosyl-L-methionine</keyword>
<evidence type="ECO:0000313" key="6">
    <source>
        <dbReference type="EMBL" id="QXM06195.1"/>
    </source>
</evidence>
<evidence type="ECO:0000256" key="1">
    <source>
        <dbReference type="ARBA" id="ARBA00022603"/>
    </source>
</evidence>
<dbReference type="Pfam" id="PF13181">
    <property type="entry name" value="TPR_8"/>
    <property type="match status" value="1"/>
</dbReference>
<keyword evidence="1" id="KW-0489">Methyltransferase</keyword>
<dbReference type="PROSITE" id="PS50005">
    <property type="entry name" value="TPR"/>
    <property type="match status" value="1"/>
</dbReference>
<dbReference type="Proteomes" id="UP000886818">
    <property type="component" value="Chromosome"/>
</dbReference>
<evidence type="ECO:0000256" key="2">
    <source>
        <dbReference type="ARBA" id="ARBA00022679"/>
    </source>
</evidence>
<dbReference type="SMART" id="SM00028">
    <property type="entry name" value="TPR"/>
    <property type="match status" value="3"/>
</dbReference>